<organism evidence="1 2">
    <name type="scientific">Xenoophorus captivus</name>
    <dbReference type="NCBI Taxonomy" id="1517983"/>
    <lineage>
        <taxon>Eukaryota</taxon>
        <taxon>Metazoa</taxon>
        <taxon>Chordata</taxon>
        <taxon>Craniata</taxon>
        <taxon>Vertebrata</taxon>
        <taxon>Euteleostomi</taxon>
        <taxon>Actinopterygii</taxon>
        <taxon>Neopterygii</taxon>
        <taxon>Teleostei</taxon>
        <taxon>Neoteleostei</taxon>
        <taxon>Acanthomorphata</taxon>
        <taxon>Ovalentaria</taxon>
        <taxon>Atherinomorphae</taxon>
        <taxon>Cyprinodontiformes</taxon>
        <taxon>Goodeidae</taxon>
        <taxon>Xenoophorus</taxon>
    </lineage>
</organism>
<protein>
    <submittedName>
        <fullName evidence="1">Uncharacterized protein</fullName>
    </submittedName>
</protein>
<feature type="non-terminal residue" evidence="1">
    <location>
        <position position="1"/>
    </location>
</feature>
<comment type="caution">
    <text evidence="1">The sequence shown here is derived from an EMBL/GenBank/DDBJ whole genome shotgun (WGS) entry which is preliminary data.</text>
</comment>
<dbReference type="Proteomes" id="UP001434883">
    <property type="component" value="Unassembled WGS sequence"/>
</dbReference>
<reference evidence="1 2" key="1">
    <citation type="submission" date="2021-06" db="EMBL/GenBank/DDBJ databases">
        <authorList>
            <person name="Palmer J.M."/>
        </authorList>
    </citation>
    <scope>NUCLEOTIDE SEQUENCE [LARGE SCALE GENOMIC DNA]</scope>
    <source>
        <strain evidence="1 2">XC_2019</strain>
        <tissue evidence="1">Muscle</tissue>
    </source>
</reference>
<evidence type="ECO:0000313" key="1">
    <source>
        <dbReference type="EMBL" id="MEQ2194715.1"/>
    </source>
</evidence>
<name>A0ABV0QFX0_9TELE</name>
<accession>A0ABV0QFX0</accession>
<evidence type="ECO:0000313" key="2">
    <source>
        <dbReference type="Proteomes" id="UP001434883"/>
    </source>
</evidence>
<gene>
    <name evidence="1" type="ORF">XENOCAPTIV_002002</name>
</gene>
<keyword evidence="2" id="KW-1185">Reference proteome</keyword>
<dbReference type="EMBL" id="JAHRIN010009601">
    <property type="protein sequence ID" value="MEQ2194715.1"/>
    <property type="molecule type" value="Genomic_DNA"/>
</dbReference>
<sequence>QKTPQQKMRKEGITAAYMWVCLQTLPQWRLVSLNPHEKFLSRIPATYPGLHHCPPGRKVIIAVVDAVDTW</sequence>
<proteinExistence type="predicted"/>